<feature type="transmembrane region" description="Helical" evidence="1">
    <location>
        <begin position="20"/>
        <end position="39"/>
    </location>
</feature>
<keyword evidence="1" id="KW-1133">Transmembrane helix</keyword>
<proteinExistence type="predicted"/>
<accession>A0A9N8Q128</accession>
<keyword evidence="1" id="KW-0812">Transmembrane</keyword>
<dbReference type="EMBL" id="LR824014">
    <property type="protein sequence ID" value="CAD0200123.1"/>
    <property type="molecule type" value="Genomic_DNA"/>
</dbReference>
<keyword evidence="1" id="KW-0472">Membrane</keyword>
<sequence>MKRVTFKLVLKTTARENTDTTYICSTLALPVMFPFFLSIQNKLQEIRLITFQFPYKILFVLNEKLVVRFSKLLACVVSYYRFIYSSMVGPKVSHKVISLSVLCSHVCAKPRKVVRKTHHNRSRSVCVTHAIKSQCACKMHSSAVSEDRWIRFIIITIYIIDVLRDKKFLNHNFECQHLTKL</sequence>
<organism evidence="2 3">
    <name type="scientific">Chrysodeixis includens</name>
    <name type="common">Soybean looper</name>
    <name type="synonym">Pseudoplusia includens</name>
    <dbReference type="NCBI Taxonomy" id="689277"/>
    <lineage>
        <taxon>Eukaryota</taxon>
        <taxon>Metazoa</taxon>
        <taxon>Ecdysozoa</taxon>
        <taxon>Arthropoda</taxon>
        <taxon>Hexapoda</taxon>
        <taxon>Insecta</taxon>
        <taxon>Pterygota</taxon>
        <taxon>Neoptera</taxon>
        <taxon>Endopterygota</taxon>
        <taxon>Lepidoptera</taxon>
        <taxon>Glossata</taxon>
        <taxon>Ditrysia</taxon>
        <taxon>Noctuoidea</taxon>
        <taxon>Noctuidae</taxon>
        <taxon>Plusiinae</taxon>
        <taxon>Chrysodeixis</taxon>
    </lineage>
</organism>
<name>A0A9N8Q128_CHRIL</name>
<evidence type="ECO:0000313" key="2">
    <source>
        <dbReference type="EMBL" id="CAD0200123.1"/>
    </source>
</evidence>
<keyword evidence="3" id="KW-1185">Reference proteome</keyword>
<protein>
    <submittedName>
        <fullName evidence="2">Uncharacterized protein</fullName>
    </submittedName>
</protein>
<dbReference type="Proteomes" id="UP001154114">
    <property type="component" value="Chromosome 11"/>
</dbReference>
<reference evidence="2" key="1">
    <citation type="submission" date="2021-12" db="EMBL/GenBank/DDBJ databases">
        <authorList>
            <person name="King R."/>
        </authorList>
    </citation>
    <scope>NUCLEOTIDE SEQUENCE</scope>
</reference>
<dbReference type="AlphaFoldDB" id="A0A9N8Q128"/>
<evidence type="ECO:0000256" key="1">
    <source>
        <dbReference type="SAM" id="Phobius"/>
    </source>
</evidence>
<gene>
    <name evidence="2" type="ORF">CINC_LOCUS1811</name>
</gene>
<evidence type="ECO:0000313" key="3">
    <source>
        <dbReference type="Proteomes" id="UP001154114"/>
    </source>
</evidence>